<evidence type="ECO:0000313" key="8">
    <source>
        <dbReference type="Proteomes" id="UP000315759"/>
    </source>
</evidence>
<organism evidence="7 8">
    <name type="scientific">Mycolicibacterium hodleri</name>
    <dbReference type="NCBI Taxonomy" id="49897"/>
    <lineage>
        <taxon>Bacteria</taxon>
        <taxon>Bacillati</taxon>
        <taxon>Actinomycetota</taxon>
        <taxon>Actinomycetes</taxon>
        <taxon>Mycobacteriales</taxon>
        <taxon>Mycobacteriaceae</taxon>
        <taxon>Mycolicibacterium</taxon>
    </lineage>
</organism>
<dbReference type="InterPro" id="IPR046373">
    <property type="entry name" value="Acyl-CoA_Oxase/DH_mid-dom_sf"/>
</dbReference>
<evidence type="ECO:0000256" key="4">
    <source>
        <dbReference type="ARBA" id="ARBA00049661"/>
    </source>
</evidence>
<proteinExistence type="inferred from homology"/>
<reference evidence="7 8" key="1">
    <citation type="submission" date="2018-10" db="EMBL/GenBank/DDBJ databases">
        <title>Draft genome of Mycobacterium hodleri strain B.</title>
        <authorList>
            <person name="Amande T.J."/>
            <person name="Mcgenity T.J."/>
        </authorList>
    </citation>
    <scope>NUCLEOTIDE SEQUENCE [LARGE SCALE GENOMIC DNA]</scope>
    <source>
        <strain evidence="7 8">B</strain>
    </source>
</reference>
<dbReference type="Pfam" id="PF08028">
    <property type="entry name" value="Acyl-CoA_dh_2"/>
    <property type="match status" value="1"/>
</dbReference>
<name>A0A544VVZ8_9MYCO</name>
<dbReference type="SUPFAM" id="SSF47203">
    <property type="entry name" value="Acyl-CoA dehydrogenase C-terminal domain-like"/>
    <property type="match status" value="1"/>
</dbReference>
<dbReference type="PIRSF" id="PIRSF016578">
    <property type="entry name" value="HsaA"/>
    <property type="match status" value="1"/>
</dbReference>
<feature type="domain" description="Acyl-CoA dehydrogenase/oxidase N-terminal" evidence="5">
    <location>
        <begin position="31"/>
        <end position="111"/>
    </location>
</feature>
<dbReference type="GO" id="GO:0005737">
    <property type="term" value="C:cytoplasm"/>
    <property type="evidence" value="ECO:0007669"/>
    <property type="project" value="TreeGrafter"/>
</dbReference>
<comment type="caution">
    <text evidence="7">The sequence shown here is derived from an EMBL/GenBank/DDBJ whole genome shotgun (WGS) entry which is preliminary data.</text>
</comment>
<dbReference type="InterPro" id="IPR036250">
    <property type="entry name" value="AcylCo_DH-like_C"/>
</dbReference>
<evidence type="ECO:0000313" key="7">
    <source>
        <dbReference type="EMBL" id="TQR84166.1"/>
    </source>
</evidence>
<evidence type="ECO:0000256" key="1">
    <source>
        <dbReference type="ARBA" id="ARBA00022630"/>
    </source>
</evidence>
<dbReference type="Proteomes" id="UP000315759">
    <property type="component" value="Unassembled WGS sequence"/>
</dbReference>
<dbReference type="InterPro" id="IPR050741">
    <property type="entry name" value="Acyl-CoA_dehydrogenase"/>
</dbReference>
<dbReference type="InterPro" id="IPR037069">
    <property type="entry name" value="AcylCoA_DH/ox_N_sf"/>
</dbReference>
<evidence type="ECO:0000259" key="6">
    <source>
        <dbReference type="Pfam" id="PF08028"/>
    </source>
</evidence>
<dbReference type="PANTHER" id="PTHR48083:SF19">
    <property type="entry name" value="FLAVIN-DEPENDENT MONOOXYGENASE, OXYGENASE SUBUNIT HSAA"/>
    <property type="match status" value="1"/>
</dbReference>
<keyword evidence="2" id="KW-0274">FAD</keyword>
<dbReference type="RefSeq" id="WP_142554410.1">
    <property type="nucleotide sequence ID" value="NZ_VIFX01000034.1"/>
</dbReference>
<comment type="similarity">
    <text evidence="4">Belongs to the HpaH/HsaA monooxygenase family.</text>
</comment>
<dbReference type="Gene3D" id="2.40.110.10">
    <property type="entry name" value="Butyryl-CoA Dehydrogenase, subunit A, domain 2"/>
    <property type="match status" value="1"/>
</dbReference>
<dbReference type="InterPro" id="IPR013786">
    <property type="entry name" value="AcylCoA_DH/ox_N"/>
</dbReference>
<evidence type="ECO:0000256" key="3">
    <source>
        <dbReference type="ARBA" id="ARBA00023002"/>
    </source>
</evidence>
<dbReference type="GO" id="GO:0050660">
    <property type="term" value="F:flavin adenine dinucleotide binding"/>
    <property type="evidence" value="ECO:0007669"/>
    <property type="project" value="InterPro"/>
</dbReference>
<evidence type="ECO:0000259" key="5">
    <source>
        <dbReference type="Pfam" id="PF02771"/>
    </source>
</evidence>
<sequence length="398" mass="41997">MSVHTSVDVHPGATSEELVARAVALQPLLRKHAGYGDLHRRQPDEVIAAVTEAGLFNLLVPRRFGGQQANLRTLLNVTETLGEVDGSAAWVVSLGAVAGWLVGLASERAREDVFGEDPDARIAGSINPTPAERVDGGLLVTGRWPYASGSPHATWAAVGALIPDDAGTPDVLLCLIPMSQLTVEDTWRTVGMRGTGSHHLAAADVFVPDYRTIRLSEIAEGGSAYGAGEVDDRPHTGSVLSLSILCPLLGLGRAALALATEKADAKPLHHTVYDRQSDSVGVQIQLARATLALQTARLHAEHVVDELDAAAARGVRPDYAARAHIRAQCGYAMTHALEAVNIAADLYGAGGFAESSPMQQVWRDANVIARHAGQNAHVGYEVLGKALLGLPERISPTV</sequence>
<keyword evidence="8" id="KW-1185">Reference proteome</keyword>
<dbReference type="GO" id="GO:0016712">
    <property type="term" value="F:oxidoreductase activity, acting on paired donors, with incorporation or reduction of molecular oxygen, reduced flavin or flavoprotein as one donor, and incorporation of one atom of oxygen"/>
    <property type="evidence" value="ECO:0007669"/>
    <property type="project" value="TreeGrafter"/>
</dbReference>
<dbReference type="Gene3D" id="1.10.540.10">
    <property type="entry name" value="Acyl-CoA dehydrogenase/oxidase, N-terminal domain"/>
    <property type="match status" value="1"/>
</dbReference>
<dbReference type="Pfam" id="PF02771">
    <property type="entry name" value="Acyl-CoA_dh_N"/>
    <property type="match status" value="1"/>
</dbReference>
<dbReference type="GO" id="GO:0003995">
    <property type="term" value="F:acyl-CoA dehydrogenase activity"/>
    <property type="evidence" value="ECO:0007669"/>
    <property type="project" value="TreeGrafter"/>
</dbReference>
<dbReference type="SUPFAM" id="SSF56645">
    <property type="entry name" value="Acyl-CoA dehydrogenase NM domain-like"/>
    <property type="match status" value="1"/>
</dbReference>
<keyword evidence="3" id="KW-0560">Oxidoreductase</keyword>
<dbReference type="InterPro" id="IPR013107">
    <property type="entry name" value="Acyl-CoA_DH_C"/>
</dbReference>
<dbReference type="EMBL" id="VIFX01000034">
    <property type="protein sequence ID" value="TQR84166.1"/>
    <property type="molecule type" value="Genomic_DNA"/>
</dbReference>
<dbReference type="AlphaFoldDB" id="A0A544VVZ8"/>
<protein>
    <submittedName>
        <fullName evidence="7">Oxidoreductase</fullName>
    </submittedName>
</protein>
<gene>
    <name evidence="7" type="ORF">D8S82_23510</name>
</gene>
<dbReference type="GO" id="GO:0033539">
    <property type="term" value="P:fatty acid beta-oxidation using acyl-CoA dehydrogenase"/>
    <property type="evidence" value="ECO:0007669"/>
    <property type="project" value="TreeGrafter"/>
</dbReference>
<accession>A0A544VVZ8</accession>
<keyword evidence="1" id="KW-0285">Flavoprotein</keyword>
<dbReference type="InterPro" id="IPR009100">
    <property type="entry name" value="AcylCoA_DH/oxidase_NM_dom_sf"/>
</dbReference>
<evidence type="ECO:0000256" key="2">
    <source>
        <dbReference type="ARBA" id="ARBA00022827"/>
    </source>
</evidence>
<feature type="domain" description="Acyl-CoA dehydrogenase C-terminal" evidence="6">
    <location>
        <begin position="246"/>
        <end position="374"/>
    </location>
</feature>
<dbReference type="PANTHER" id="PTHR48083">
    <property type="entry name" value="MEDIUM-CHAIN SPECIFIC ACYL-COA DEHYDROGENASE, MITOCHONDRIAL-RELATED"/>
    <property type="match status" value="1"/>
</dbReference>
<dbReference type="Gene3D" id="1.20.140.10">
    <property type="entry name" value="Butyryl-CoA Dehydrogenase, subunit A, domain 3"/>
    <property type="match status" value="1"/>
</dbReference>